<reference evidence="17 18" key="1">
    <citation type="submission" date="2024-04" db="EMBL/GenBank/DDBJ databases">
        <title>genome sequences of Mucor flavus KT1a and Helicostylum pulchrum KT1b strains isolation_sourced from the surface of a dry-aged beef.</title>
        <authorList>
            <person name="Toyotome T."/>
            <person name="Hosono M."/>
            <person name="Torimaru M."/>
            <person name="Fukuda K."/>
            <person name="Mikami N."/>
        </authorList>
    </citation>
    <scope>NUCLEOTIDE SEQUENCE [LARGE SCALE GENOMIC DNA]</scope>
    <source>
        <strain evidence="17 18">KT1b</strain>
    </source>
</reference>
<dbReference type="InterPro" id="IPR048641">
    <property type="entry name" value="RlmN_N"/>
</dbReference>
<dbReference type="SFLD" id="SFLDG01062">
    <property type="entry name" value="methyltransferase_(Class_A)"/>
    <property type="match status" value="1"/>
</dbReference>
<evidence type="ECO:0000256" key="4">
    <source>
        <dbReference type="ARBA" id="ARBA00022490"/>
    </source>
</evidence>
<dbReference type="Gene3D" id="3.20.20.70">
    <property type="entry name" value="Aldolase class I"/>
    <property type="match status" value="1"/>
</dbReference>
<keyword evidence="9" id="KW-0819">tRNA processing</keyword>
<dbReference type="InterPro" id="IPR013785">
    <property type="entry name" value="Aldolase_TIM"/>
</dbReference>
<evidence type="ECO:0000256" key="1">
    <source>
        <dbReference type="ARBA" id="ARBA00001966"/>
    </source>
</evidence>
<dbReference type="InterPro" id="IPR040072">
    <property type="entry name" value="Methyltransferase_A"/>
</dbReference>
<keyword evidence="4" id="KW-0963">Cytoplasm</keyword>
<keyword evidence="3" id="KW-0004">4Fe-4S</keyword>
<protein>
    <submittedName>
        <fullName evidence="17">Uncharacterized protein</fullName>
    </submittedName>
</protein>
<gene>
    <name evidence="17" type="ORF">HPULCUR_003016</name>
</gene>
<dbReference type="Gene3D" id="3.30.160.60">
    <property type="entry name" value="Classic Zinc Finger"/>
    <property type="match status" value="2"/>
</dbReference>
<dbReference type="InterPro" id="IPR013087">
    <property type="entry name" value="Znf_C2H2_type"/>
</dbReference>
<evidence type="ECO:0000256" key="5">
    <source>
        <dbReference type="ARBA" id="ARBA00022552"/>
    </source>
</evidence>
<evidence type="ECO:0000256" key="9">
    <source>
        <dbReference type="ARBA" id="ARBA00022694"/>
    </source>
</evidence>
<evidence type="ECO:0000259" key="15">
    <source>
        <dbReference type="PROSITE" id="PS50157"/>
    </source>
</evidence>
<dbReference type="SUPFAM" id="SSF102114">
    <property type="entry name" value="Radical SAM enzymes"/>
    <property type="match status" value="1"/>
</dbReference>
<keyword evidence="13" id="KW-0862">Zinc</keyword>
<sequence length="725" mass="82462">MASPSCMQQRFINPNTLTQQQQHQLQQIQEQHSNNDYNQFIKRQQQQHSRRFSYTSMLSDADPCYMATNSSPSNDSEEYAQQDTPPSSSVSPVSVTSFIDPIYVDIQTKGTMYHHPMIMDRQQHNIQQQQQHQQQQQQIHYYDPHQKNFSSSQNNNNNNNSAIFHRNSMMHFPSSMSNNISMNKNISRPVTPVSPPLILKDNYPSPNNVISSPTATTNPSAAASASSSVAAAANNKIKKTPRSRGRRVSNIPGCNSRMFTCKVDACGKVFKRSEHLKRHIRSIHTLEKPFECPYQSCNKRFSRSDNLNQHIRIHRHSNTGNKEPSNKPQKQSNIHQQHLHHFNTMQRTIRSYSSLVRNFKVPSTSPKRTNLIGLTLEELQVELAGLEYSKKFTPLQIWQFMYKKGYTDFDMPNLSKDLRTELGRKYEINYGEVKLDKVALDNTRKFLIGFNTKQDPKAIVETVIIPEQKRSTLCVSSQIGCSLKCTFCHTGTQKLERSLTSAEIVGQYMIAASKSGDFPFQDEKRKIVSNMVFMGQGEPLYNWKHVSKAVKILTDVQGLNWSKPKITISTSGVVPLIPKIATELGVSLAISLHATNNTLRDVLVPLNKTFPLEMVLEACKSYAHHMGNRGRRITFEYVMLDHVNDSLSDARLMVKLLKQLPAHVNLIPFNPWPGSGYESTKMDHIERFAQVVVQGGIHCTIRRPRGQDIMAACGQLKSSEMNKSR</sequence>
<keyword evidence="12" id="KW-0411">Iron-sulfur</keyword>
<dbReference type="PANTHER" id="PTHR30544:SF5">
    <property type="entry name" value="RADICAL SAM CORE DOMAIN-CONTAINING PROTEIN"/>
    <property type="match status" value="1"/>
</dbReference>
<dbReference type="InterPro" id="IPR007197">
    <property type="entry name" value="rSAM"/>
</dbReference>
<feature type="region of interest" description="Disordered" evidence="14">
    <location>
        <begin position="63"/>
        <end position="93"/>
    </location>
</feature>
<evidence type="ECO:0000313" key="17">
    <source>
        <dbReference type="EMBL" id="GAA5797625.1"/>
    </source>
</evidence>
<feature type="compositionally biased region" description="Basic residues" evidence="14">
    <location>
        <begin position="236"/>
        <end position="247"/>
    </location>
</feature>
<keyword evidence="10" id="KW-0479">Metal-binding</keyword>
<keyword evidence="8" id="KW-0949">S-adenosyl-L-methionine</keyword>
<dbReference type="EMBL" id="BAABUJ010000008">
    <property type="protein sequence ID" value="GAA5797625.1"/>
    <property type="molecule type" value="Genomic_DNA"/>
</dbReference>
<dbReference type="PROSITE" id="PS50157">
    <property type="entry name" value="ZINC_FINGER_C2H2_2"/>
    <property type="match status" value="2"/>
</dbReference>
<evidence type="ECO:0000313" key="18">
    <source>
        <dbReference type="Proteomes" id="UP001476247"/>
    </source>
</evidence>
<dbReference type="PROSITE" id="PS00028">
    <property type="entry name" value="ZINC_FINGER_C2H2_1"/>
    <property type="match status" value="2"/>
</dbReference>
<keyword evidence="6" id="KW-0489">Methyltransferase</keyword>
<dbReference type="SUPFAM" id="SSF57667">
    <property type="entry name" value="beta-beta-alpha zinc fingers"/>
    <property type="match status" value="1"/>
</dbReference>
<feature type="compositionally biased region" description="Low complexity" evidence="14">
    <location>
        <begin position="84"/>
        <end position="93"/>
    </location>
</feature>
<evidence type="ECO:0000256" key="2">
    <source>
        <dbReference type="ARBA" id="ARBA00004496"/>
    </source>
</evidence>
<feature type="compositionally biased region" description="Polar residues" evidence="14">
    <location>
        <begin position="318"/>
        <end position="336"/>
    </location>
</feature>
<dbReference type="InterPro" id="IPR058240">
    <property type="entry name" value="rSAM_sf"/>
</dbReference>
<feature type="domain" description="C2H2-type" evidence="15">
    <location>
        <begin position="259"/>
        <end position="289"/>
    </location>
</feature>
<dbReference type="CDD" id="cd01335">
    <property type="entry name" value="Radical_SAM"/>
    <property type="match status" value="1"/>
</dbReference>
<evidence type="ECO:0000256" key="10">
    <source>
        <dbReference type="ARBA" id="ARBA00022723"/>
    </source>
</evidence>
<keyword evidence="5" id="KW-0698">rRNA processing</keyword>
<feature type="domain" description="Radical SAM core" evidence="16">
    <location>
        <begin position="467"/>
        <end position="708"/>
    </location>
</feature>
<dbReference type="Pfam" id="PF00096">
    <property type="entry name" value="zf-C2H2"/>
    <property type="match status" value="2"/>
</dbReference>
<feature type="domain" description="C2H2-type" evidence="15">
    <location>
        <begin position="290"/>
        <end position="319"/>
    </location>
</feature>
<dbReference type="Pfam" id="PF21016">
    <property type="entry name" value="RlmN_N"/>
    <property type="match status" value="1"/>
</dbReference>
<organism evidence="17 18">
    <name type="scientific">Helicostylum pulchrum</name>
    <dbReference type="NCBI Taxonomy" id="562976"/>
    <lineage>
        <taxon>Eukaryota</taxon>
        <taxon>Fungi</taxon>
        <taxon>Fungi incertae sedis</taxon>
        <taxon>Mucoromycota</taxon>
        <taxon>Mucoromycotina</taxon>
        <taxon>Mucoromycetes</taxon>
        <taxon>Mucorales</taxon>
        <taxon>Mucorineae</taxon>
        <taxon>Mucoraceae</taxon>
        <taxon>Helicostylum</taxon>
    </lineage>
</organism>
<feature type="region of interest" description="Disordered" evidence="14">
    <location>
        <begin position="316"/>
        <end position="336"/>
    </location>
</feature>
<dbReference type="SMART" id="SM00355">
    <property type="entry name" value="ZnF_C2H2"/>
    <property type="match status" value="2"/>
</dbReference>
<evidence type="ECO:0000256" key="3">
    <source>
        <dbReference type="ARBA" id="ARBA00022485"/>
    </source>
</evidence>
<accession>A0ABP9XS61</accession>
<evidence type="ECO:0000256" key="11">
    <source>
        <dbReference type="ARBA" id="ARBA00023004"/>
    </source>
</evidence>
<evidence type="ECO:0000259" key="16">
    <source>
        <dbReference type="PROSITE" id="PS51918"/>
    </source>
</evidence>
<dbReference type="PROSITE" id="PS51918">
    <property type="entry name" value="RADICAL_SAM"/>
    <property type="match status" value="1"/>
</dbReference>
<evidence type="ECO:0000256" key="6">
    <source>
        <dbReference type="ARBA" id="ARBA00022603"/>
    </source>
</evidence>
<dbReference type="PANTHER" id="PTHR30544">
    <property type="entry name" value="23S RRNA METHYLTRANSFERASE"/>
    <property type="match status" value="1"/>
</dbReference>
<dbReference type="Gene3D" id="1.10.150.530">
    <property type="match status" value="1"/>
</dbReference>
<dbReference type="InterPro" id="IPR027492">
    <property type="entry name" value="RNA_MTrfase_RlmN"/>
</dbReference>
<dbReference type="Pfam" id="PF04055">
    <property type="entry name" value="Radical_SAM"/>
    <property type="match status" value="1"/>
</dbReference>
<evidence type="ECO:0000256" key="7">
    <source>
        <dbReference type="ARBA" id="ARBA00022679"/>
    </source>
</evidence>
<keyword evidence="18" id="KW-1185">Reference proteome</keyword>
<dbReference type="InterPro" id="IPR004383">
    <property type="entry name" value="rRNA_lsu_MTrfase_RlmN/Cfr"/>
</dbReference>
<evidence type="ECO:0000256" key="8">
    <source>
        <dbReference type="ARBA" id="ARBA00022691"/>
    </source>
</evidence>
<evidence type="ECO:0000256" key="12">
    <source>
        <dbReference type="ARBA" id="ARBA00023014"/>
    </source>
</evidence>
<evidence type="ECO:0000256" key="14">
    <source>
        <dbReference type="SAM" id="MobiDB-lite"/>
    </source>
</evidence>
<dbReference type="SFLD" id="SFLDS00029">
    <property type="entry name" value="Radical_SAM"/>
    <property type="match status" value="1"/>
</dbReference>
<comment type="subcellular location">
    <subcellularLocation>
        <location evidence="2">Cytoplasm</location>
    </subcellularLocation>
</comment>
<keyword evidence="13" id="KW-0863">Zinc-finger</keyword>
<dbReference type="NCBIfam" id="TIGR00048">
    <property type="entry name" value="rRNA_mod_RlmN"/>
    <property type="match status" value="1"/>
</dbReference>
<dbReference type="Proteomes" id="UP001476247">
    <property type="component" value="Unassembled WGS sequence"/>
</dbReference>
<keyword evidence="11" id="KW-0408">Iron</keyword>
<dbReference type="SFLD" id="SFLDF00275">
    <property type="entry name" value="adenosine_C2_methyltransferase"/>
    <property type="match status" value="1"/>
</dbReference>
<dbReference type="InterPro" id="IPR036236">
    <property type="entry name" value="Znf_C2H2_sf"/>
</dbReference>
<keyword evidence="7" id="KW-0808">Transferase</keyword>
<evidence type="ECO:0000256" key="13">
    <source>
        <dbReference type="PROSITE-ProRule" id="PRU00042"/>
    </source>
</evidence>
<comment type="cofactor">
    <cofactor evidence="1">
        <name>[4Fe-4S] cluster</name>
        <dbReference type="ChEBI" id="CHEBI:49883"/>
    </cofactor>
</comment>
<proteinExistence type="inferred from homology"/>
<dbReference type="HAMAP" id="MF_01849">
    <property type="entry name" value="RNA_methyltr_RlmN"/>
    <property type="match status" value="1"/>
</dbReference>
<name>A0ABP9XS61_9FUNG</name>
<feature type="region of interest" description="Disordered" evidence="14">
    <location>
        <begin position="233"/>
        <end position="252"/>
    </location>
</feature>
<comment type="caution">
    <text evidence="17">The sequence shown here is derived from an EMBL/GenBank/DDBJ whole genome shotgun (WGS) entry which is preliminary data.</text>
</comment>